<dbReference type="Pfam" id="PF14534">
    <property type="entry name" value="DUF4440"/>
    <property type="match status" value="1"/>
</dbReference>
<dbReference type="InterPro" id="IPR000073">
    <property type="entry name" value="AB_hydrolase_1"/>
</dbReference>
<dbReference type="InterPro" id="IPR050266">
    <property type="entry name" value="AB_hydrolase_sf"/>
</dbReference>
<dbReference type="InterPro" id="IPR032710">
    <property type="entry name" value="NTF2-like_dom_sf"/>
</dbReference>
<dbReference type="PRINTS" id="PR00111">
    <property type="entry name" value="ABHYDROLASE"/>
</dbReference>
<comment type="caution">
    <text evidence="4">The sequence shown here is derived from an EMBL/GenBank/DDBJ whole genome shotgun (WGS) entry which is preliminary data.</text>
</comment>
<dbReference type="PANTHER" id="PTHR43798">
    <property type="entry name" value="MONOACYLGLYCEROL LIPASE"/>
    <property type="match status" value="1"/>
</dbReference>
<protein>
    <submittedName>
        <fullName evidence="4">Alpha/beta fold hydrolase</fullName>
    </submittedName>
</protein>
<dbReference type="GO" id="GO:0047372">
    <property type="term" value="F:monoacylglycerol lipase activity"/>
    <property type="evidence" value="ECO:0007669"/>
    <property type="project" value="TreeGrafter"/>
</dbReference>
<evidence type="ECO:0000313" key="4">
    <source>
        <dbReference type="EMBL" id="MCP9765605.1"/>
    </source>
</evidence>
<dbReference type="Proteomes" id="UP001204144">
    <property type="component" value="Unassembled WGS sequence"/>
</dbReference>
<dbReference type="EMBL" id="RJUF01000185">
    <property type="protein sequence ID" value="MCP9765605.1"/>
    <property type="molecule type" value="Genomic_DNA"/>
</dbReference>
<keyword evidence="4" id="KW-0378">Hydrolase</keyword>
<accession>A0AAE3H7I5</accession>
<reference evidence="4 5" key="1">
    <citation type="submission" date="2018-11" db="EMBL/GenBank/DDBJ databases">
        <title>Novel bacteria species description.</title>
        <authorList>
            <person name="Han J.-H."/>
        </authorList>
    </citation>
    <scope>NUCLEOTIDE SEQUENCE [LARGE SCALE GENOMIC DNA]</scope>
    <source>
        <strain evidence="4 5">KCTC23259</strain>
    </source>
</reference>
<dbReference type="AlphaFoldDB" id="A0AAE3H7I5"/>
<dbReference type="SUPFAM" id="SSF53474">
    <property type="entry name" value="alpha/beta-Hydrolases"/>
    <property type="match status" value="1"/>
</dbReference>
<keyword evidence="1" id="KW-0732">Signal</keyword>
<organism evidence="4 5">
    <name type="scientific">Lacihabitans soyangensis</name>
    <dbReference type="NCBI Taxonomy" id="869394"/>
    <lineage>
        <taxon>Bacteria</taxon>
        <taxon>Pseudomonadati</taxon>
        <taxon>Bacteroidota</taxon>
        <taxon>Cytophagia</taxon>
        <taxon>Cytophagales</taxon>
        <taxon>Leadbetterellaceae</taxon>
        <taxon>Lacihabitans</taxon>
    </lineage>
</organism>
<dbReference type="Gene3D" id="3.10.450.50">
    <property type="match status" value="1"/>
</dbReference>
<evidence type="ECO:0000259" key="3">
    <source>
        <dbReference type="Pfam" id="PF14534"/>
    </source>
</evidence>
<sequence length="442" mass="50107">MNNLTFKLILLLGTSAIAQNKLFVPPLPEMSYVSVVDKSKFVGDRWSFMESGAKDAPVIIAMHGYGGSSADWRYQLHDLSDTYRVIAWNAPGYMLSDELKTDYPTCKDYADALADFCNALKLDKVHLLGNSFGSRVSQCFAYHYPERVIKMAFVGPSAGKKNISYEERERYVNMRYDQIKDGAFAFTNKRVEALLAPNTSPELIEIARQGMRGVSPRMFMRGTNFMMAEDHFPEKIATKATMPTLVIAGTEDKVSPITTNAEPISKAFPNVKLEILKGIGHLPHLEAYQQVNKMVREFFGANAKAKSNQKAFTDYEKNVYRQIDSLIQYQEQLVLKQDTLAMRAFYPDDMVITNPFGQMINKETTIARVKSGIIKYSKFEKIIEHFAMEGSKTAIVAGLEKVTPTPDANRADAGKPHERRFTEIWVYRDGRWQRLIRHASNI</sequence>
<dbReference type="GO" id="GO:0046464">
    <property type="term" value="P:acylglycerol catabolic process"/>
    <property type="evidence" value="ECO:0007669"/>
    <property type="project" value="TreeGrafter"/>
</dbReference>
<evidence type="ECO:0000256" key="1">
    <source>
        <dbReference type="SAM" id="SignalP"/>
    </source>
</evidence>
<feature type="domain" description="AB hydrolase-1" evidence="2">
    <location>
        <begin position="57"/>
        <end position="287"/>
    </location>
</feature>
<dbReference type="GO" id="GO:0016020">
    <property type="term" value="C:membrane"/>
    <property type="evidence" value="ECO:0007669"/>
    <property type="project" value="TreeGrafter"/>
</dbReference>
<keyword evidence="5" id="KW-1185">Reference proteome</keyword>
<dbReference type="InterPro" id="IPR029058">
    <property type="entry name" value="AB_hydrolase_fold"/>
</dbReference>
<feature type="chain" id="PRO_5042037530" evidence="1">
    <location>
        <begin position="19"/>
        <end position="442"/>
    </location>
</feature>
<gene>
    <name evidence="4" type="ORF">EGI31_21930</name>
</gene>
<evidence type="ECO:0000259" key="2">
    <source>
        <dbReference type="Pfam" id="PF00561"/>
    </source>
</evidence>
<dbReference type="InterPro" id="IPR027843">
    <property type="entry name" value="DUF4440"/>
</dbReference>
<proteinExistence type="predicted"/>
<name>A0AAE3H7I5_9BACT</name>
<feature type="domain" description="DUF4440" evidence="3">
    <location>
        <begin position="330"/>
        <end position="433"/>
    </location>
</feature>
<feature type="signal peptide" evidence="1">
    <location>
        <begin position="1"/>
        <end position="18"/>
    </location>
</feature>
<dbReference type="Pfam" id="PF00561">
    <property type="entry name" value="Abhydrolase_1"/>
    <property type="match status" value="1"/>
</dbReference>
<dbReference type="PANTHER" id="PTHR43798:SF33">
    <property type="entry name" value="HYDROLASE, PUTATIVE (AFU_ORTHOLOGUE AFUA_2G14860)-RELATED"/>
    <property type="match status" value="1"/>
</dbReference>
<dbReference type="Gene3D" id="3.40.50.1820">
    <property type="entry name" value="alpha/beta hydrolase"/>
    <property type="match status" value="1"/>
</dbReference>
<dbReference type="SUPFAM" id="SSF54427">
    <property type="entry name" value="NTF2-like"/>
    <property type="match status" value="1"/>
</dbReference>
<evidence type="ECO:0000313" key="5">
    <source>
        <dbReference type="Proteomes" id="UP001204144"/>
    </source>
</evidence>
<dbReference type="RefSeq" id="WP_255039320.1">
    <property type="nucleotide sequence ID" value="NZ_RJUF01000185.1"/>
</dbReference>